<evidence type="ECO:0000313" key="1">
    <source>
        <dbReference type="EMBL" id="EAX95387.1"/>
    </source>
</evidence>
<name>A2FI69_TRIV3</name>
<dbReference type="VEuPathDB" id="TrichDB:TVAGG3_0618100"/>
<evidence type="ECO:0000313" key="2">
    <source>
        <dbReference type="Proteomes" id="UP000001542"/>
    </source>
</evidence>
<proteinExistence type="predicted"/>
<protein>
    <submittedName>
        <fullName evidence="1">Uncharacterized protein</fullName>
    </submittedName>
</protein>
<keyword evidence="2" id="KW-1185">Reference proteome</keyword>
<dbReference type="VEuPathDB" id="TrichDB:TVAG_449200"/>
<dbReference type="OrthoDB" id="10692513at2759"/>
<dbReference type="RefSeq" id="XP_001308317.1">
    <property type="nucleotide sequence ID" value="XM_001308316.1"/>
</dbReference>
<dbReference type="InParanoid" id="A2FI69"/>
<accession>A2FI69</accession>
<reference evidence="1" key="2">
    <citation type="journal article" date="2007" name="Science">
        <title>Draft genome sequence of the sexually transmitted pathogen Trichomonas vaginalis.</title>
        <authorList>
            <person name="Carlton J.M."/>
            <person name="Hirt R.P."/>
            <person name="Silva J.C."/>
            <person name="Delcher A.L."/>
            <person name="Schatz M."/>
            <person name="Zhao Q."/>
            <person name="Wortman J.R."/>
            <person name="Bidwell S.L."/>
            <person name="Alsmark U.C.M."/>
            <person name="Besteiro S."/>
            <person name="Sicheritz-Ponten T."/>
            <person name="Noel C.J."/>
            <person name="Dacks J.B."/>
            <person name="Foster P.G."/>
            <person name="Simillion C."/>
            <person name="Van de Peer Y."/>
            <person name="Miranda-Saavedra D."/>
            <person name="Barton G.J."/>
            <person name="Westrop G.D."/>
            <person name="Mueller S."/>
            <person name="Dessi D."/>
            <person name="Fiori P.L."/>
            <person name="Ren Q."/>
            <person name="Paulsen I."/>
            <person name="Zhang H."/>
            <person name="Bastida-Corcuera F.D."/>
            <person name="Simoes-Barbosa A."/>
            <person name="Brown M.T."/>
            <person name="Hayes R.D."/>
            <person name="Mukherjee M."/>
            <person name="Okumura C.Y."/>
            <person name="Schneider R."/>
            <person name="Smith A.J."/>
            <person name="Vanacova S."/>
            <person name="Villalvazo M."/>
            <person name="Haas B.J."/>
            <person name="Pertea M."/>
            <person name="Feldblyum T.V."/>
            <person name="Utterback T.R."/>
            <person name="Shu C.L."/>
            <person name="Osoegawa K."/>
            <person name="de Jong P.J."/>
            <person name="Hrdy I."/>
            <person name="Horvathova L."/>
            <person name="Zubacova Z."/>
            <person name="Dolezal P."/>
            <person name="Malik S.B."/>
            <person name="Logsdon J.M. Jr."/>
            <person name="Henze K."/>
            <person name="Gupta A."/>
            <person name="Wang C.C."/>
            <person name="Dunne R.L."/>
            <person name="Upcroft J.A."/>
            <person name="Upcroft P."/>
            <person name="White O."/>
            <person name="Salzberg S.L."/>
            <person name="Tang P."/>
            <person name="Chiu C.-H."/>
            <person name="Lee Y.-S."/>
            <person name="Embley T.M."/>
            <person name="Coombs G.H."/>
            <person name="Mottram J.C."/>
            <person name="Tachezy J."/>
            <person name="Fraser-Liggett C.M."/>
            <person name="Johnson P.J."/>
        </authorList>
    </citation>
    <scope>NUCLEOTIDE SEQUENCE [LARGE SCALE GENOMIC DNA]</scope>
    <source>
        <strain evidence="1">G3</strain>
    </source>
</reference>
<organism evidence="1 2">
    <name type="scientific">Trichomonas vaginalis (strain ATCC PRA-98 / G3)</name>
    <dbReference type="NCBI Taxonomy" id="412133"/>
    <lineage>
        <taxon>Eukaryota</taxon>
        <taxon>Metamonada</taxon>
        <taxon>Parabasalia</taxon>
        <taxon>Trichomonadida</taxon>
        <taxon>Trichomonadidae</taxon>
        <taxon>Trichomonas</taxon>
    </lineage>
</organism>
<dbReference type="KEGG" id="tva:4753137"/>
<reference evidence="1" key="1">
    <citation type="submission" date="2006-10" db="EMBL/GenBank/DDBJ databases">
        <authorList>
            <person name="Amadeo P."/>
            <person name="Zhao Q."/>
            <person name="Wortman J."/>
            <person name="Fraser-Liggett C."/>
            <person name="Carlton J."/>
        </authorList>
    </citation>
    <scope>NUCLEOTIDE SEQUENCE</scope>
    <source>
        <strain evidence="1">G3</strain>
    </source>
</reference>
<dbReference type="Proteomes" id="UP000001542">
    <property type="component" value="Unassembled WGS sequence"/>
</dbReference>
<sequence>MVMYKNLIPSPIKYSIIKTSTECGPPEKWAPSQDIMDYLFVRWRLLTLTPKDFAIIEPINPQFYIQLFQKLPLQWAQLLAKFFLDEKNGNIPEKNKQDLAFGLAIMHNQFFGLYKALNPYVESILIKIGSKTLFENLGLEALSLSKRIDPEMLQYFRADLISPEDFKKLWLMPTILKDDKASLLFQSLFQCAEPFPRPSALFSSDNLLTLCNHVIVKKRKQFIDEMVDPCYNILIQEDDYSLCDAYISSFPELKPMMGLMFYESLCANQTTLVDVNEECSKSQCGIQIFDNIIQRFHNDFGLIVILRQITGITVSRSNFAEMSLPFFLRSFLTSSNMEDIMPYRQLEYYIISDNDRLSDFSFIFAQKCISLAIEEIISKEANCQFMQYLSLVMTEEVLQSLLVDLFSLIFLQVNGEYICPPMVAKTIVDAVLSLKDDEQFKIAHRKLDTAISLGMEKIDICFHENRYLLQLLFDEKKYDDAVKIFKYDPELNQIAYLADCADRMRRHLPADFRNINDKNLLSAEFFFTHSEGQPDLEGLDPFVKALVERRLNTANPLECIDADSIPALLTVVEEGQAANLARYPLLNDFIEFQKIAANVNITGHSIIEVINKVVEADDISKFSDFERIAGQMSLELIVRQGDDLGPNFKEMIKNKYPLVYLLLSGSLKIEQGTEVKNTKVLENYVKIPNYSDWTEITESQMHERVIQAFYKEDYDELNDLYYQDSDLYMEEMILLIKKWTLNKIEKVLPFSTYKTMSLVEDKSLTIPETFIKLLRNNRYYAAKELSNEFFIHDIQDLINEHVSGYDQNEIEVIKQYFPDCIINMPPKKPEDDETLMEFIKIVAKQDIKDYNNIIRVIWEFSRRKEVFSVEFVDAVLENATSVISMMLVKDIESELKMIKDFSRLYNSIMQIYNHIETTHEISRFESTFMKLSILNRLLHRHINHRFGFKYNFSNFMSQEFGRFIFTICIIYDYPNLAFDIVNSYQINSNLTYNRAFACFHLGNYQDGLDELKRSIISTNVHSHNVQELLYDLKRSTIFRLPINIDECLKFKHFISIRGTIVQAYASQVGLIASSPQISSLDQSLEITGLKSDRVAFHASTGSFDDAFNAFFDEGFGSNHFISLIFTQALANNNWNMLWRYIMKLKGERPELMTYVNDALTFAKNYHLNYTIFDITFRLGMHDDCLTSGIAKFAQSKSWKEMQRCLEDLKKETQKAIVDEGSKMFKPEKLYELLHRIEIQNQIITVFEDSNKQFSNELELITSREHALTLAANLLLDYHLGFVNEICAFDDVNISDVCISLVNILPLSGRMEEFIKGMRTMNEFDAKMIMPDLIAAFHRRSVTLSSFMQFVNANVPSHDIKALAFAKCGMREEAMNEVRQSKGQNTLIEVNKIFEQYY</sequence>
<dbReference type="EMBL" id="DS113808">
    <property type="protein sequence ID" value="EAX95387.1"/>
    <property type="molecule type" value="Genomic_DNA"/>
</dbReference>
<gene>
    <name evidence="1" type="ORF">TVAG_449200</name>
</gene>